<dbReference type="PANTHER" id="PTHR35075:SF1">
    <property type="entry name" value="A-KINASE ANCHOR PROTEIN 14"/>
    <property type="match status" value="1"/>
</dbReference>
<dbReference type="PANTHER" id="PTHR35075">
    <property type="entry name" value="A-KINASE ANCHOR PROTEIN 14"/>
    <property type="match status" value="1"/>
</dbReference>
<dbReference type="GO" id="GO:0005952">
    <property type="term" value="C:cAMP-dependent protein kinase complex"/>
    <property type="evidence" value="ECO:0007669"/>
    <property type="project" value="TreeGrafter"/>
</dbReference>
<keyword evidence="1" id="KW-0418">Kinase</keyword>
<accession>T2MAF3</accession>
<name>T2MAF3_HYDVU</name>
<dbReference type="AlphaFoldDB" id="T2MAF3"/>
<organism evidence="1">
    <name type="scientific">Hydra vulgaris</name>
    <name type="common">Hydra</name>
    <name type="synonym">Hydra attenuata</name>
    <dbReference type="NCBI Taxonomy" id="6087"/>
    <lineage>
        <taxon>Eukaryota</taxon>
        <taxon>Metazoa</taxon>
        <taxon>Cnidaria</taxon>
        <taxon>Hydrozoa</taxon>
        <taxon>Hydroidolina</taxon>
        <taxon>Anthoathecata</taxon>
        <taxon>Aplanulata</taxon>
        <taxon>Hydridae</taxon>
        <taxon>Hydra</taxon>
    </lineage>
</organism>
<sequence>MDFEKDDLYSLEAKLLINSFINNTYDELTKSATINDKDKLNWMTIDEFSIDRGKAKIKEFISTWKVSCNFLYCIFFIGEDQKKYSKRFRYKVQWSIPTCKKPIPRATASVYFTIDVSTVKPKSFPVNVYFVFETNRLVHRPGDPLSFCEKWLNDIIESKVLLMDAIKF</sequence>
<dbReference type="OrthoDB" id="2148342at2759"/>
<evidence type="ECO:0000313" key="1">
    <source>
        <dbReference type="EMBL" id="CDG69079.1"/>
    </source>
</evidence>
<dbReference type="GO" id="GO:0034237">
    <property type="term" value="F:protein kinase A regulatory subunit binding"/>
    <property type="evidence" value="ECO:0007669"/>
    <property type="project" value="TreeGrafter"/>
</dbReference>
<keyword evidence="1" id="KW-0808">Transferase</keyword>
<dbReference type="InterPro" id="IPR053084">
    <property type="entry name" value="AKAP"/>
</dbReference>
<dbReference type="Pfam" id="PF14469">
    <property type="entry name" value="AKAP28"/>
    <property type="match status" value="1"/>
</dbReference>
<dbReference type="EMBL" id="HAAD01002847">
    <property type="protein sequence ID" value="CDG69079.1"/>
    <property type="molecule type" value="mRNA"/>
</dbReference>
<gene>
    <name evidence="1" type="primary">AKAP14</name>
</gene>
<protein>
    <submittedName>
        <fullName evidence="1">A-kinase anchor protein 14</fullName>
    </submittedName>
</protein>
<proteinExistence type="evidence at transcript level"/>
<reference evidence="1" key="1">
    <citation type="journal article" date="2013" name="Genome Biol. Evol.">
        <title>Punctuated emergences of genetic and phenotypic innovations in eumetazoan, bilaterian, euteleostome, and hominidae ancestors.</title>
        <authorList>
            <person name="Wenger Y."/>
            <person name="Galliot B."/>
        </authorList>
    </citation>
    <scope>NUCLEOTIDE SEQUENCE</scope>
    <source>
        <tissue evidence="1">Whole animals</tissue>
    </source>
</reference>
<dbReference type="GO" id="GO:0016301">
    <property type="term" value="F:kinase activity"/>
    <property type="evidence" value="ECO:0007669"/>
    <property type="project" value="UniProtKB-KW"/>
</dbReference>
<dbReference type="InterPro" id="IPR025663">
    <property type="entry name" value="AKAP_28"/>
</dbReference>
<dbReference type="OMA" id="YIETWEL"/>